<dbReference type="InterPro" id="IPR017853">
    <property type="entry name" value="GH"/>
</dbReference>
<dbReference type="GO" id="GO:0016052">
    <property type="term" value="P:carbohydrate catabolic process"/>
    <property type="evidence" value="ECO:0007669"/>
    <property type="project" value="TreeGrafter"/>
</dbReference>
<organism evidence="6 7">
    <name type="scientific">Aurantiacibacter arachoides</name>
    <dbReference type="NCBI Taxonomy" id="1850444"/>
    <lineage>
        <taxon>Bacteria</taxon>
        <taxon>Pseudomonadati</taxon>
        <taxon>Pseudomonadota</taxon>
        <taxon>Alphaproteobacteria</taxon>
        <taxon>Sphingomonadales</taxon>
        <taxon>Erythrobacteraceae</taxon>
        <taxon>Aurantiacibacter</taxon>
    </lineage>
</organism>
<evidence type="ECO:0000313" key="7">
    <source>
        <dbReference type="Proteomes" id="UP000460626"/>
    </source>
</evidence>
<dbReference type="PANTHER" id="PTHR10353:SF36">
    <property type="entry name" value="LP05116P"/>
    <property type="match status" value="1"/>
</dbReference>
<keyword evidence="7" id="KW-1185">Reference proteome</keyword>
<evidence type="ECO:0000256" key="1">
    <source>
        <dbReference type="ARBA" id="ARBA00010838"/>
    </source>
</evidence>
<dbReference type="Proteomes" id="UP000460626">
    <property type="component" value="Unassembled WGS sequence"/>
</dbReference>
<dbReference type="Pfam" id="PF00232">
    <property type="entry name" value="Glyco_hydro_1"/>
    <property type="match status" value="2"/>
</dbReference>
<dbReference type="OrthoDB" id="9765195at2"/>
<proteinExistence type="inferred from homology"/>
<dbReference type="InterPro" id="IPR001360">
    <property type="entry name" value="Glyco_hydro_1"/>
</dbReference>
<dbReference type="SUPFAM" id="SSF51445">
    <property type="entry name" value="(Trans)glycosidases"/>
    <property type="match status" value="1"/>
</dbReference>
<keyword evidence="5" id="KW-0732">Signal</keyword>
<comment type="similarity">
    <text evidence="1 4">Belongs to the glycosyl hydrolase 1 family.</text>
</comment>
<dbReference type="EMBL" id="WTYH01000001">
    <property type="protein sequence ID" value="MXO92609.1"/>
    <property type="molecule type" value="Genomic_DNA"/>
</dbReference>
<keyword evidence="2 6" id="KW-0378">Hydrolase</keyword>
<dbReference type="Gene3D" id="3.20.20.80">
    <property type="entry name" value="Glycosidases"/>
    <property type="match status" value="1"/>
</dbReference>
<evidence type="ECO:0000256" key="3">
    <source>
        <dbReference type="ARBA" id="ARBA00023295"/>
    </source>
</evidence>
<comment type="caution">
    <text evidence="6">The sequence shown here is derived from an EMBL/GenBank/DDBJ whole genome shotgun (WGS) entry which is preliminary data.</text>
</comment>
<dbReference type="PANTHER" id="PTHR10353">
    <property type="entry name" value="GLYCOSYL HYDROLASE"/>
    <property type="match status" value="1"/>
</dbReference>
<evidence type="ECO:0000256" key="4">
    <source>
        <dbReference type="RuleBase" id="RU003690"/>
    </source>
</evidence>
<evidence type="ECO:0000256" key="2">
    <source>
        <dbReference type="ARBA" id="ARBA00022801"/>
    </source>
</evidence>
<dbReference type="PRINTS" id="PR00131">
    <property type="entry name" value="GLHYDRLASE1"/>
</dbReference>
<dbReference type="AlphaFoldDB" id="A0A845A4V2"/>
<name>A0A845A4V2_9SPHN</name>
<dbReference type="GO" id="GO:0005829">
    <property type="term" value="C:cytosol"/>
    <property type="evidence" value="ECO:0007669"/>
    <property type="project" value="TreeGrafter"/>
</dbReference>
<feature type="signal peptide" evidence="5">
    <location>
        <begin position="1"/>
        <end position="24"/>
    </location>
</feature>
<gene>
    <name evidence="6" type="ORF">GRI62_03185</name>
</gene>
<sequence>MFSRRFMIISSGVAAMALPAARLAAQVGAARTFPTGFLWGASTAGHQVEGNDTASDTWFLENISPTVFMEPAGDAANSFELWERDLDLAAGMGLNAYRFSVEWSRVEPARGLVSQAMLDHYARIVDGCQARGLAPIVTFNHFTNPRWFAAMGGWHDADAPQLFADQCTRVARAMGDRISHAITFNEPQLPKILQTIGLPAEIHDLERAMLARAAELSGGGKFVATNVVPTEDIPALEAGLLRGHAAAKAAIKAERPELPVGVSLAMLDDQAGTGGEGMRDRMRETLYGAWLRVARDDDFLGVQNYERAVWGPQGKLPPPADVNRGHLGAEVYPASLAGAVRYAHEASGLPILVTEHGVGSEDDSVRAGLIPAALGHLHGVIADGVPVVGYCHWSLLDNFEWIFGYGPKFGLASVERDTFVRTPKPSSVVYEAIARRNAL</sequence>
<reference evidence="6 7" key="1">
    <citation type="submission" date="2019-12" db="EMBL/GenBank/DDBJ databases">
        <title>Genomic-based taxomic classification of the family Erythrobacteraceae.</title>
        <authorList>
            <person name="Xu L."/>
        </authorList>
    </citation>
    <scope>NUCLEOTIDE SEQUENCE [LARGE SCALE GENOMIC DNA]</scope>
    <source>
        <strain evidence="6 7">RC4-10-4</strain>
    </source>
</reference>
<feature type="chain" id="PRO_5032286536" evidence="5">
    <location>
        <begin position="25"/>
        <end position="439"/>
    </location>
</feature>
<evidence type="ECO:0000256" key="5">
    <source>
        <dbReference type="SAM" id="SignalP"/>
    </source>
</evidence>
<protein>
    <submittedName>
        <fullName evidence="6">Family 1 glycosylhydrolase</fullName>
    </submittedName>
</protein>
<dbReference type="GO" id="GO:0008422">
    <property type="term" value="F:beta-glucosidase activity"/>
    <property type="evidence" value="ECO:0007669"/>
    <property type="project" value="TreeGrafter"/>
</dbReference>
<dbReference type="RefSeq" id="WP_131451974.1">
    <property type="nucleotide sequence ID" value="NZ_BMJK01000001.1"/>
</dbReference>
<keyword evidence="3" id="KW-0326">Glycosidase</keyword>
<accession>A0A845A4V2</accession>
<evidence type="ECO:0000313" key="6">
    <source>
        <dbReference type="EMBL" id="MXO92609.1"/>
    </source>
</evidence>